<dbReference type="Proteomes" id="UP001160390">
    <property type="component" value="Unassembled WGS sequence"/>
</dbReference>
<name>A0AA35LR81_9HYPO</name>
<dbReference type="EMBL" id="CABFNP030000521">
    <property type="protein sequence ID" value="CAI6037328.1"/>
    <property type="molecule type" value="Genomic_DNA"/>
</dbReference>
<proteinExistence type="predicted"/>
<dbReference type="InterPro" id="IPR013154">
    <property type="entry name" value="ADH-like_N"/>
</dbReference>
<comment type="caution">
    <text evidence="3">The sequence shown here is derived from an EMBL/GenBank/DDBJ whole genome shotgun (WGS) entry which is preliminary data.</text>
</comment>
<dbReference type="InterPro" id="IPR051397">
    <property type="entry name" value="Zn-ADH-like_protein"/>
</dbReference>
<dbReference type="InterPro" id="IPR036291">
    <property type="entry name" value="NAD(P)-bd_dom_sf"/>
</dbReference>
<dbReference type="Gene3D" id="3.40.50.720">
    <property type="entry name" value="NAD(P)-binding Rossmann-like Domain"/>
    <property type="match status" value="1"/>
</dbReference>
<feature type="domain" description="Alcohol dehydrogenase-like N-terminal" evidence="2">
    <location>
        <begin position="33"/>
        <end position="147"/>
    </location>
</feature>
<sequence>MEISPQPTNKAIWLSSYEEPPSLVKLPIPQATAGAVVIRVLATAIVPYTHLVHSGKLPQLNMNLPLVPNPNAVGRIFAVGPDAVNVKVGDLVYTDATVRARDDPSVMIMSGHHGGEGASGQKLMQGEWRDGSLQQFQKVPLENVYRLEENKLVHGLGYSPSILQSIAHYSVAGGAIIEAADVKVAETVVIGPSSGSFGGLAVELALLLGANVIALGRSESKLVAMKEKLNNHPRLHYVVMTGDVALDMEAILRTTPNGAGADVYNDWTPGKVASPPFLPAAARAMKRKGRLVLSGGSPGSLDIPYAFIVHKDLQVKGKWMCERKTLLQLINMIEMGQLKIGIESGTEITSYSLDELEKAVEYASKNGSWRNYTVVEPNIE</sequence>
<accession>A0AA35LR81</accession>
<dbReference type="PANTHER" id="PTHR43677:SF4">
    <property type="entry name" value="QUINONE OXIDOREDUCTASE-LIKE PROTEIN 2"/>
    <property type="match status" value="1"/>
</dbReference>
<dbReference type="SUPFAM" id="SSF50129">
    <property type="entry name" value="GroES-like"/>
    <property type="match status" value="1"/>
</dbReference>
<protein>
    <recommendedName>
        <fullName evidence="5">Alcohol dehydrogenase-like C-terminal domain-containing protein</fullName>
    </recommendedName>
</protein>
<evidence type="ECO:0000313" key="3">
    <source>
        <dbReference type="EMBL" id="CAI6037328.1"/>
    </source>
</evidence>
<dbReference type="Pfam" id="PF08240">
    <property type="entry name" value="ADH_N"/>
    <property type="match status" value="1"/>
</dbReference>
<evidence type="ECO:0008006" key="5">
    <source>
        <dbReference type="Google" id="ProtNLM"/>
    </source>
</evidence>
<reference evidence="3" key="1">
    <citation type="submission" date="2023-01" db="EMBL/GenBank/DDBJ databases">
        <authorList>
            <person name="Piombo E."/>
        </authorList>
    </citation>
    <scope>NUCLEOTIDE SEQUENCE</scope>
</reference>
<keyword evidence="4" id="KW-1185">Reference proteome</keyword>
<dbReference type="GO" id="GO:0005739">
    <property type="term" value="C:mitochondrion"/>
    <property type="evidence" value="ECO:0007669"/>
    <property type="project" value="TreeGrafter"/>
</dbReference>
<dbReference type="Gene3D" id="3.90.180.10">
    <property type="entry name" value="Medium-chain alcohol dehydrogenases, catalytic domain"/>
    <property type="match status" value="1"/>
</dbReference>
<evidence type="ECO:0000313" key="4">
    <source>
        <dbReference type="Proteomes" id="UP001160390"/>
    </source>
</evidence>
<dbReference type="SUPFAM" id="SSF51735">
    <property type="entry name" value="NAD(P)-binding Rossmann-fold domains"/>
    <property type="match status" value="1"/>
</dbReference>
<gene>
    <name evidence="3" type="ORF">CCHLO57077_00016010</name>
</gene>
<dbReference type="PANTHER" id="PTHR43677">
    <property type="entry name" value="SHORT-CHAIN DEHYDROGENASE/REDUCTASE"/>
    <property type="match status" value="1"/>
</dbReference>
<dbReference type="InterPro" id="IPR011032">
    <property type="entry name" value="GroES-like_sf"/>
</dbReference>
<organism evidence="3 4">
    <name type="scientific">Clonostachys chloroleuca</name>
    <dbReference type="NCBI Taxonomy" id="1926264"/>
    <lineage>
        <taxon>Eukaryota</taxon>
        <taxon>Fungi</taxon>
        <taxon>Dikarya</taxon>
        <taxon>Ascomycota</taxon>
        <taxon>Pezizomycotina</taxon>
        <taxon>Sordariomycetes</taxon>
        <taxon>Hypocreomycetidae</taxon>
        <taxon>Hypocreales</taxon>
        <taxon>Bionectriaceae</taxon>
        <taxon>Clonostachys</taxon>
    </lineage>
</organism>
<feature type="domain" description="Alcohol dehydrogenase-like C-terminal" evidence="1">
    <location>
        <begin position="198"/>
        <end position="333"/>
    </location>
</feature>
<dbReference type="GO" id="GO:0016491">
    <property type="term" value="F:oxidoreductase activity"/>
    <property type="evidence" value="ECO:0007669"/>
    <property type="project" value="TreeGrafter"/>
</dbReference>
<dbReference type="AlphaFoldDB" id="A0AA35LR81"/>
<evidence type="ECO:0000259" key="2">
    <source>
        <dbReference type="Pfam" id="PF08240"/>
    </source>
</evidence>
<dbReference type="InterPro" id="IPR013149">
    <property type="entry name" value="ADH-like_C"/>
</dbReference>
<dbReference type="Pfam" id="PF00107">
    <property type="entry name" value="ADH_zinc_N"/>
    <property type="match status" value="1"/>
</dbReference>
<evidence type="ECO:0000259" key="1">
    <source>
        <dbReference type="Pfam" id="PF00107"/>
    </source>
</evidence>